<dbReference type="EMBL" id="CAJNNW010028994">
    <property type="protein sequence ID" value="CAE8698517.1"/>
    <property type="molecule type" value="Genomic_DNA"/>
</dbReference>
<dbReference type="GO" id="GO:0016702">
    <property type="term" value="F:oxidoreductase activity, acting on single donors with incorporation of molecular oxygen, incorporation of two atoms of oxygen"/>
    <property type="evidence" value="ECO:0007669"/>
    <property type="project" value="InterPro"/>
</dbReference>
<name>A0A813KET4_POLGL</name>
<comment type="similarity">
    <text evidence="1">Belongs to the carotenoid oxygenase family.</text>
</comment>
<keyword evidence="3 4" id="KW-0408">Iron</keyword>
<evidence type="ECO:0000313" key="7">
    <source>
        <dbReference type="Proteomes" id="UP000626109"/>
    </source>
</evidence>
<dbReference type="GO" id="GO:0046872">
    <property type="term" value="F:metal ion binding"/>
    <property type="evidence" value="ECO:0007669"/>
    <property type="project" value="UniProtKB-KW"/>
</dbReference>
<evidence type="ECO:0000313" key="6">
    <source>
        <dbReference type="EMBL" id="CAE8698517.1"/>
    </source>
</evidence>
<comment type="cofactor">
    <cofactor evidence="4">
        <name>Fe(2+)</name>
        <dbReference type="ChEBI" id="CHEBI:29033"/>
    </cofactor>
    <text evidence="4">Binds 1 Fe(2+) ion per subunit.</text>
</comment>
<evidence type="ECO:0000256" key="3">
    <source>
        <dbReference type="ARBA" id="ARBA00023004"/>
    </source>
</evidence>
<organism evidence="6 7">
    <name type="scientific">Polarella glacialis</name>
    <name type="common">Dinoflagellate</name>
    <dbReference type="NCBI Taxonomy" id="89957"/>
    <lineage>
        <taxon>Eukaryota</taxon>
        <taxon>Sar</taxon>
        <taxon>Alveolata</taxon>
        <taxon>Dinophyceae</taxon>
        <taxon>Suessiales</taxon>
        <taxon>Suessiaceae</taxon>
        <taxon>Polarella</taxon>
    </lineage>
</organism>
<keyword evidence="2 4" id="KW-0479">Metal-binding</keyword>
<evidence type="ECO:0000256" key="4">
    <source>
        <dbReference type="PIRSR" id="PIRSR604294-1"/>
    </source>
</evidence>
<protein>
    <submittedName>
        <fullName evidence="6">Uncharacterized protein</fullName>
    </submittedName>
</protein>
<reference evidence="6" key="1">
    <citation type="submission" date="2021-02" db="EMBL/GenBank/DDBJ databases">
        <authorList>
            <person name="Dougan E. K."/>
            <person name="Rhodes N."/>
            <person name="Thang M."/>
            <person name="Chan C."/>
        </authorList>
    </citation>
    <scope>NUCLEOTIDE SEQUENCE</scope>
</reference>
<proteinExistence type="inferred from homology"/>
<dbReference type="AlphaFoldDB" id="A0A813KET4"/>
<feature type="binding site" evidence="4">
    <location>
        <position position="194"/>
    </location>
    <ligand>
        <name>Fe cation</name>
        <dbReference type="ChEBI" id="CHEBI:24875"/>
        <note>catalytic</note>
    </ligand>
</feature>
<feature type="signal peptide" evidence="5">
    <location>
        <begin position="1"/>
        <end position="18"/>
    </location>
</feature>
<feature type="non-terminal residue" evidence="6">
    <location>
        <position position="1"/>
    </location>
</feature>
<dbReference type="Pfam" id="PF03055">
    <property type="entry name" value="RPE65"/>
    <property type="match status" value="1"/>
</dbReference>
<evidence type="ECO:0000256" key="5">
    <source>
        <dbReference type="SAM" id="SignalP"/>
    </source>
</evidence>
<dbReference type="InterPro" id="IPR004294">
    <property type="entry name" value="Carotenoid_Oase"/>
</dbReference>
<accession>A0A813KET4</accession>
<comment type="caution">
    <text evidence="6">The sequence shown here is derived from an EMBL/GenBank/DDBJ whole genome shotgun (WGS) entry which is preliminary data.</text>
</comment>
<sequence length="208" mass="22614">MKVLRSAAAALAVVRCLADEDVGYEGLFHTAADDFTGRCLEASQTLPAWATGDFVIGSVGLQELGGRHFAGYLDAFGKYNKFSIKGRQVCATYRLMASGFYNNSVKAGTVAPGLLFYETEPPRHCPLLDPLCNLPPMAPNDNTFVNTLMHNGKLLTITDSPYMLEMDLESLNVTGTKKWNDKVQGLAAVTGSAHPVKHTKTDEHIDFV</sequence>
<keyword evidence="5" id="KW-0732">Signal</keyword>
<gene>
    <name evidence="6" type="ORF">PGLA2088_LOCUS30776</name>
</gene>
<evidence type="ECO:0000256" key="1">
    <source>
        <dbReference type="ARBA" id="ARBA00006787"/>
    </source>
</evidence>
<dbReference type="Proteomes" id="UP000626109">
    <property type="component" value="Unassembled WGS sequence"/>
</dbReference>
<feature type="chain" id="PRO_5032747524" evidence="5">
    <location>
        <begin position="19"/>
        <end position="208"/>
    </location>
</feature>
<evidence type="ECO:0000256" key="2">
    <source>
        <dbReference type="ARBA" id="ARBA00022723"/>
    </source>
</evidence>